<dbReference type="GO" id="GO:0003824">
    <property type="term" value="F:catalytic activity"/>
    <property type="evidence" value="ECO:0007669"/>
    <property type="project" value="InterPro"/>
</dbReference>
<evidence type="ECO:0000259" key="1">
    <source>
        <dbReference type="Pfam" id="PF08463"/>
    </source>
</evidence>
<comment type="caution">
    <text evidence="2">The sequence shown here is derived from an EMBL/GenBank/DDBJ whole genome shotgun (WGS) entry which is preliminary data.</text>
</comment>
<dbReference type="Pfam" id="PF08463">
    <property type="entry name" value="EcoEI_R_C"/>
    <property type="match status" value="1"/>
</dbReference>
<dbReference type="GO" id="GO:0006304">
    <property type="term" value="P:DNA modification"/>
    <property type="evidence" value="ECO:0007669"/>
    <property type="project" value="InterPro"/>
</dbReference>
<gene>
    <name evidence="2" type="ORF">ACD_4C00018G0004</name>
</gene>
<dbReference type="InterPro" id="IPR013670">
    <property type="entry name" value="EcoEI_R_C_dom"/>
</dbReference>
<reference evidence="2" key="1">
    <citation type="journal article" date="2012" name="Science">
        <title>Fermentation, hydrogen, and sulfur metabolism in multiple uncultivated bacterial phyla.</title>
        <authorList>
            <person name="Wrighton K.C."/>
            <person name="Thomas B.C."/>
            <person name="Sharon I."/>
            <person name="Miller C.S."/>
            <person name="Castelle C.J."/>
            <person name="VerBerkmoes N.C."/>
            <person name="Wilkins M.J."/>
            <person name="Hettich R.L."/>
            <person name="Lipton M.S."/>
            <person name="Williams K.H."/>
            <person name="Long P.E."/>
            <person name="Banfield J.F."/>
        </authorList>
    </citation>
    <scope>NUCLEOTIDE SEQUENCE [LARGE SCALE GENOMIC DNA]</scope>
</reference>
<feature type="non-terminal residue" evidence="2">
    <location>
        <position position="1"/>
    </location>
</feature>
<organism evidence="2">
    <name type="scientific">uncultured bacterium</name>
    <name type="common">gcode 4</name>
    <dbReference type="NCBI Taxonomy" id="1234023"/>
    <lineage>
        <taxon>Bacteria</taxon>
        <taxon>environmental samples</taxon>
    </lineage>
</organism>
<feature type="domain" description="EcoEI R protein C-terminal" evidence="1">
    <location>
        <begin position="1"/>
        <end position="79"/>
    </location>
</feature>
<protein>
    <submittedName>
        <fullName evidence="2">Type I site-specific deoxyribonuclease</fullName>
    </submittedName>
</protein>
<dbReference type="EMBL" id="AMFJ01000534">
    <property type="protein sequence ID" value="EKE27160.1"/>
    <property type="molecule type" value="Genomic_DNA"/>
</dbReference>
<accession>K2GV49</accession>
<dbReference type="AlphaFoldDB" id="K2GV49"/>
<name>K2GV49_9BACT</name>
<evidence type="ECO:0000313" key="2">
    <source>
        <dbReference type="EMBL" id="EKE27160.1"/>
    </source>
</evidence>
<proteinExistence type="predicted"/>
<sequence length="82" mass="9363">KERVDIHKNDIFQHYSDKRQEFLAFVLDHYIAEGVDELSQDKLPDLLELKYHSVGDAISELGAVSGIRDAFIGFQAHLYASE</sequence>
<dbReference type="GO" id="GO:0003677">
    <property type="term" value="F:DNA binding"/>
    <property type="evidence" value="ECO:0007669"/>
    <property type="project" value="InterPro"/>
</dbReference>